<dbReference type="EMBL" id="JACAGB010000003">
    <property type="protein sequence ID" value="KAF6374422.1"/>
    <property type="molecule type" value="Genomic_DNA"/>
</dbReference>
<dbReference type="Proteomes" id="UP000558488">
    <property type="component" value="Unassembled WGS sequence"/>
</dbReference>
<keyword evidence="3" id="KW-1185">Reference proteome</keyword>
<feature type="transmembrane region" description="Helical" evidence="1">
    <location>
        <begin position="42"/>
        <end position="60"/>
    </location>
</feature>
<comment type="caution">
    <text evidence="2">The sequence shown here is derived from an EMBL/GenBank/DDBJ whole genome shotgun (WGS) entry which is preliminary data.</text>
</comment>
<evidence type="ECO:0000256" key="1">
    <source>
        <dbReference type="SAM" id="Phobius"/>
    </source>
</evidence>
<reference evidence="2 3" key="1">
    <citation type="journal article" date="2020" name="Nature">
        <title>Six reference-quality genomes reveal evolution of bat adaptations.</title>
        <authorList>
            <person name="Jebb D."/>
            <person name="Huang Z."/>
            <person name="Pippel M."/>
            <person name="Hughes G.M."/>
            <person name="Lavrichenko K."/>
            <person name="Devanna P."/>
            <person name="Winkler S."/>
            <person name="Jermiin L.S."/>
            <person name="Skirmuntt E.C."/>
            <person name="Katzourakis A."/>
            <person name="Burkitt-Gray L."/>
            <person name="Ray D.A."/>
            <person name="Sullivan K.A.M."/>
            <person name="Roscito J.G."/>
            <person name="Kirilenko B.M."/>
            <person name="Davalos L.M."/>
            <person name="Corthals A.P."/>
            <person name="Power M.L."/>
            <person name="Jones G."/>
            <person name="Ransome R.D."/>
            <person name="Dechmann D.K.N."/>
            <person name="Locatelli A.G."/>
            <person name="Puechmaille S.J."/>
            <person name="Fedrigo O."/>
            <person name="Jarvis E.D."/>
            <person name="Hiller M."/>
            <person name="Vernes S.C."/>
            <person name="Myers E.W."/>
            <person name="Teeling E.C."/>
        </authorList>
    </citation>
    <scope>NUCLEOTIDE SEQUENCE [LARGE SCALE GENOMIC DNA]</scope>
    <source>
        <strain evidence="2">MPipKuh1</strain>
        <tissue evidence="2">Flight muscle</tissue>
    </source>
</reference>
<keyword evidence="1" id="KW-1133">Transmembrane helix</keyword>
<name>A0A7J7ZJJ2_PIPKU</name>
<gene>
    <name evidence="2" type="ORF">mPipKuh1_009641</name>
</gene>
<keyword evidence="1" id="KW-0472">Membrane</keyword>
<proteinExistence type="predicted"/>
<evidence type="ECO:0000313" key="3">
    <source>
        <dbReference type="Proteomes" id="UP000558488"/>
    </source>
</evidence>
<evidence type="ECO:0000313" key="2">
    <source>
        <dbReference type="EMBL" id="KAF6374422.1"/>
    </source>
</evidence>
<sequence>MQKSHQLKEPSPLDHIEMFVFPQGYCMDTHCKFHSHTLAQSSYFTSFGMIISFIFFSLIFPKSKFIGRNSDLLSRQAMMNLMPAGCGAPNSDGGKTLALVKIGAKTSVSRNHQTYWMGISGSQPVRDTSQYLNTSCTPSTHCLFLLACSCLVC</sequence>
<keyword evidence="1" id="KW-0812">Transmembrane</keyword>
<protein>
    <submittedName>
        <fullName evidence="2">Uncharacterized protein</fullName>
    </submittedName>
</protein>
<accession>A0A7J7ZJJ2</accession>
<dbReference type="AlphaFoldDB" id="A0A7J7ZJJ2"/>
<organism evidence="2 3">
    <name type="scientific">Pipistrellus kuhlii</name>
    <name type="common">Kuhl's pipistrelle</name>
    <dbReference type="NCBI Taxonomy" id="59472"/>
    <lineage>
        <taxon>Eukaryota</taxon>
        <taxon>Metazoa</taxon>
        <taxon>Chordata</taxon>
        <taxon>Craniata</taxon>
        <taxon>Vertebrata</taxon>
        <taxon>Euteleostomi</taxon>
        <taxon>Mammalia</taxon>
        <taxon>Eutheria</taxon>
        <taxon>Laurasiatheria</taxon>
        <taxon>Chiroptera</taxon>
        <taxon>Yangochiroptera</taxon>
        <taxon>Vespertilionidae</taxon>
        <taxon>Pipistrellus</taxon>
    </lineage>
</organism>